<dbReference type="GO" id="GO:0016747">
    <property type="term" value="F:acyltransferase activity, transferring groups other than amino-acyl groups"/>
    <property type="evidence" value="ECO:0007669"/>
    <property type="project" value="InterPro"/>
</dbReference>
<protein>
    <submittedName>
        <fullName evidence="4">Ribosomal protein S18 acetylase RimI-like enzyme</fullName>
    </submittedName>
</protein>
<evidence type="ECO:0000313" key="5">
    <source>
        <dbReference type="Proteomes" id="UP000294832"/>
    </source>
</evidence>
<dbReference type="Gene3D" id="3.40.630.30">
    <property type="match status" value="1"/>
</dbReference>
<keyword evidence="1" id="KW-0808">Transferase</keyword>
<evidence type="ECO:0000259" key="3">
    <source>
        <dbReference type="PROSITE" id="PS51186"/>
    </source>
</evidence>
<reference evidence="4 5" key="1">
    <citation type="submission" date="2019-03" db="EMBL/GenBank/DDBJ databases">
        <title>Freshwater and sediment microbial communities from various areas in North America, analyzing microbe dynamics in response to fracking.</title>
        <authorList>
            <person name="Lamendella R."/>
        </authorList>
    </citation>
    <scope>NUCLEOTIDE SEQUENCE [LARGE SCALE GENOMIC DNA]</scope>
    <source>
        <strain evidence="4 5">74A</strain>
    </source>
</reference>
<dbReference type="InterPro" id="IPR021770">
    <property type="entry name" value="DUF3335"/>
</dbReference>
<dbReference type="PANTHER" id="PTHR43877:SF2">
    <property type="entry name" value="AMINOALKYLPHOSPHONATE N-ACETYLTRANSFERASE-RELATED"/>
    <property type="match status" value="1"/>
</dbReference>
<dbReference type="Pfam" id="PF11814">
    <property type="entry name" value="DUF3335"/>
    <property type="match status" value="1"/>
</dbReference>
<proteinExistence type="predicted"/>
<gene>
    <name evidence="4" type="ORF">EDC91_104149</name>
</gene>
<dbReference type="Pfam" id="PF00583">
    <property type="entry name" value="Acetyltransf_1"/>
    <property type="match status" value="1"/>
</dbReference>
<accession>A0A4R2FEJ0</accession>
<dbReference type="EMBL" id="SLWF01000004">
    <property type="protein sequence ID" value="TCN88014.1"/>
    <property type="molecule type" value="Genomic_DNA"/>
</dbReference>
<sequence>MEIRAATQAELSALDQLELSAFSGDRISHRQMKRFIQSTHARLFVAMDNGLLAGYALLLFHRGTNLARLYSLAIDAKWRGQGLAQQLMHECEQEAIHKGYITLRLEVRNDNIGARRLYEKLGYKVLKALVHYYDDLADGVRMHKRLDPPGPSTVLKMPLYAQTTAFSCGPASLLMAFAALKADAVPSRMEELRLWREATTIFMTSGHGGCSAHGLALSALRRGFGVKLFSRSESVPFIDGVRDRNKKAVIQLVHEDFCQQLQARGISAQTRAPSPEELRKFLAQGAAVLLMVSSYRFSGEKGPHWIVLSGCNNQFFFFHDPNVEKARDAIGSTYVPISDGELLQVMRYGRQKQLACVVVFPQLPETP</sequence>
<dbReference type="Gene3D" id="3.90.70.10">
    <property type="entry name" value="Cysteine proteinases"/>
    <property type="match status" value="1"/>
</dbReference>
<dbReference type="OrthoDB" id="27442at2"/>
<dbReference type="PANTHER" id="PTHR43877">
    <property type="entry name" value="AMINOALKYLPHOSPHONATE N-ACETYLTRANSFERASE-RELATED-RELATED"/>
    <property type="match status" value="1"/>
</dbReference>
<keyword evidence="2" id="KW-0012">Acyltransferase</keyword>
<keyword evidence="5" id="KW-1185">Reference proteome</keyword>
<organism evidence="4 5">
    <name type="scientific">Shewanella fodinae</name>
    <dbReference type="NCBI Taxonomy" id="552357"/>
    <lineage>
        <taxon>Bacteria</taxon>
        <taxon>Pseudomonadati</taxon>
        <taxon>Pseudomonadota</taxon>
        <taxon>Gammaproteobacteria</taxon>
        <taxon>Alteromonadales</taxon>
        <taxon>Shewanellaceae</taxon>
        <taxon>Shewanella</taxon>
    </lineage>
</organism>
<dbReference type="Proteomes" id="UP000294832">
    <property type="component" value="Unassembled WGS sequence"/>
</dbReference>
<keyword evidence="4" id="KW-0689">Ribosomal protein</keyword>
<dbReference type="GO" id="GO:0005840">
    <property type="term" value="C:ribosome"/>
    <property type="evidence" value="ECO:0007669"/>
    <property type="project" value="UniProtKB-KW"/>
</dbReference>
<dbReference type="InterPro" id="IPR016181">
    <property type="entry name" value="Acyl_CoA_acyltransferase"/>
</dbReference>
<dbReference type="RefSeq" id="WP_133038119.1">
    <property type="nucleotide sequence ID" value="NZ_SLWF01000004.1"/>
</dbReference>
<evidence type="ECO:0000313" key="4">
    <source>
        <dbReference type="EMBL" id="TCN88014.1"/>
    </source>
</evidence>
<evidence type="ECO:0000256" key="2">
    <source>
        <dbReference type="ARBA" id="ARBA00023315"/>
    </source>
</evidence>
<dbReference type="SUPFAM" id="SSF55729">
    <property type="entry name" value="Acyl-CoA N-acyltransferases (Nat)"/>
    <property type="match status" value="1"/>
</dbReference>
<keyword evidence="4" id="KW-0687">Ribonucleoprotein</keyword>
<name>A0A4R2FEJ0_9GAMM</name>
<dbReference type="InterPro" id="IPR000182">
    <property type="entry name" value="GNAT_dom"/>
</dbReference>
<feature type="domain" description="N-acetyltransferase" evidence="3">
    <location>
        <begin position="1"/>
        <end position="147"/>
    </location>
</feature>
<evidence type="ECO:0000256" key="1">
    <source>
        <dbReference type="ARBA" id="ARBA00022679"/>
    </source>
</evidence>
<dbReference type="PROSITE" id="PS51186">
    <property type="entry name" value="GNAT"/>
    <property type="match status" value="1"/>
</dbReference>
<comment type="caution">
    <text evidence="4">The sequence shown here is derived from an EMBL/GenBank/DDBJ whole genome shotgun (WGS) entry which is preliminary data.</text>
</comment>
<dbReference type="InterPro" id="IPR050832">
    <property type="entry name" value="Bact_Acetyltransf"/>
</dbReference>
<dbReference type="AlphaFoldDB" id="A0A4R2FEJ0"/>
<dbReference type="CDD" id="cd04301">
    <property type="entry name" value="NAT_SF"/>
    <property type="match status" value="1"/>
</dbReference>